<feature type="transmembrane region" description="Helical" evidence="6">
    <location>
        <begin position="58"/>
        <end position="77"/>
    </location>
</feature>
<dbReference type="OrthoDB" id="9812189at2"/>
<dbReference type="Gene3D" id="1.20.1250.20">
    <property type="entry name" value="MFS general substrate transporter like domains"/>
    <property type="match status" value="1"/>
</dbReference>
<evidence type="ECO:0000256" key="5">
    <source>
        <dbReference type="ARBA" id="ARBA00023136"/>
    </source>
</evidence>
<dbReference type="PANTHER" id="PTHR43124:SF5">
    <property type="entry name" value="PURINE RIBONUCLEOSIDE EFFLUX PUMP NEPI"/>
    <property type="match status" value="1"/>
</dbReference>
<dbReference type="GO" id="GO:0005886">
    <property type="term" value="C:plasma membrane"/>
    <property type="evidence" value="ECO:0007669"/>
    <property type="project" value="UniProtKB-SubCell"/>
</dbReference>
<dbReference type="RefSeq" id="WP_013528509.1">
    <property type="nucleotide sequence ID" value="NC_014923.1"/>
</dbReference>
<evidence type="ECO:0000256" key="2">
    <source>
        <dbReference type="ARBA" id="ARBA00022475"/>
    </source>
</evidence>
<keyword evidence="4 6" id="KW-1133">Transmembrane helix</keyword>
<feature type="transmembrane region" description="Helical" evidence="6">
    <location>
        <begin position="216"/>
        <end position="237"/>
    </location>
</feature>
<sequence>MAIAAATDADSKPDAAWGAVLSMALCVAMLIASEFMPVSLLTPMAEGLRATEGQTGQAISISGLFAIAASMVITTAAGTLNRKWVLVAMTAFMLLSLVLVAAAPNFSVLMLGRGLLGICIGGFWALATAVIMRLVPERDVPRALALMYGGQAIAAAFAAPIGSYLGAVFGWRAVFWALTPIVAINLVWHLIALPSLPARQRQDFRTMFGLLKRPHFLRGLIASMLSWGSAFTMFTYLRPFLEQVTGVNVGTLSILLLVLGCAGFLGTWAAGRFVSGNVAPLLRLPALLMGGCTLGLLLLGGSVAAAGLFLALWGAANTAMSVIWMTWMSQNADDAPEAAGSLMVAAIQASILLGAVVGGLLLDGMTVFATFAGSVVLAGLAIALIGNGRRLLKPGRPALTFVQRTAQSQFIPTGDRKCP</sequence>
<dbReference type="InterPro" id="IPR020846">
    <property type="entry name" value="MFS_dom"/>
</dbReference>
<dbReference type="Proteomes" id="UP000007471">
    <property type="component" value="Chromosome"/>
</dbReference>
<dbReference type="STRING" id="765698.Mesci_0643"/>
<feature type="transmembrane region" description="Helical" evidence="6">
    <location>
        <begin position="173"/>
        <end position="196"/>
    </location>
</feature>
<accession>E8TDN5</accession>
<organism evidence="8 9">
    <name type="scientific">Mesorhizobium ciceri biovar biserrulae (strain HAMBI 2942 / LMG 23838 / WSM1271)</name>
    <dbReference type="NCBI Taxonomy" id="765698"/>
    <lineage>
        <taxon>Bacteria</taxon>
        <taxon>Pseudomonadati</taxon>
        <taxon>Pseudomonadota</taxon>
        <taxon>Alphaproteobacteria</taxon>
        <taxon>Hyphomicrobiales</taxon>
        <taxon>Phyllobacteriaceae</taxon>
        <taxon>Mesorhizobium</taxon>
    </lineage>
</organism>
<dbReference type="SUPFAM" id="SSF103473">
    <property type="entry name" value="MFS general substrate transporter"/>
    <property type="match status" value="1"/>
</dbReference>
<reference evidence="9" key="1">
    <citation type="submission" date="2011-01" db="EMBL/GenBank/DDBJ databases">
        <title>Complete sequence of chromosome of Mesorhizobium ciceri bv. biserrulae WSM1271.</title>
        <authorList>
            <person name="Lucas S."/>
            <person name="Copeland A."/>
            <person name="Lapidus A."/>
            <person name="Cheng J.-F."/>
            <person name="Goodwin L."/>
            <person name="Pitluck S."/>
            <person name="Teshima H."/>
            <person name="Detter J.C."/>
            <person name="Han C."/>
            <person name="Tapia R."/>
            <person name="Land M."/>
            <person name="Hauser L."/>
            <person name="Kyrpides N."/>
            <person name="Ivanova N."/>
            <person name="Nandasena K."/>
            <person name="Reeve W.G."/>
            <person name="Howieson J.G."/>
            <person name="O'Hara G."/>
            <person name="Tiwari R.P."/>
            <person name="Woyke T."/>
        </authorList>
    </citation>
    <scope>NUCLEOTIDE SEQUENCE [LARGE SCALE GENOMIC DNA]</scope>
    <source>
        <strain evidence="9">HAMBI 2942 / LMG 23838 / WSM1271</strain>
    </source>
</reference>
<dbReference type="InterPro" id="IPR036259">
    <property type="entry name" value="MFS_trans_sf"/>
</dbReference>
<feature type="transmembrane region" description="Helical" evidence="6">
    <location>
        <begin position="339"/>
        <end position="361"/>
    </location>
</feature>
<feature type="transmembrane region" description="Helical" evidence="6">
    <location>
        <begin position="367"/>
        <end position="386"/>
    </location>
</feature>
<dbReference type="PANTHER" id="PTHR43124">
    <property type="entry name" value="PURINE EFFLUX PUMP PBUE"/>
    <property type="match status" value="1"/>
</dbReference>
<evidence type="ECO:0000256" key="1">
    <source>
        <dbReference type="ARBA" id="ARBA00004651"/>
    </source>
</evidence>
<keyword evidence="5 6" id="KW-0472">Membrane</keyword>
<dbReference type="InterPro" id="IPR050189">
    <property type="entry name" value="MFS_Efflux_Transporters"/>
</dbReference>
<gene>
    <name evidence="8" type="ordered locus">Mesci_0643</name>
</gene>
<feature type="transmembrane region" description="Helical" evidence="6">
    <location>
        <begin position="249"/>
        <end position="269"/>
    </location>
</feature>
<dbReference type="HOGENOM" id="CLU_001265_61_1_5"/>
<feature type="transmembrane region" description="Helical" evidence="6">
    <location>
        <begin position="84"/>
        <end position="103"/>
    </location>
</feature>
<feature type="transmembrane region" description="Helical" evidence="6">
    <location>
        <begin position="146"/>
        <end position="167"/>
    </location>
</feature>
<dbReference type="InterPro" id="IPR011701">
    <property type="entry name" value="MFS"/>
</dbReference>
<dbReference type="PATRIC" id="fig|765698.3.peg.1064"/>
<evidence type="ECO:0000256" key="6">
    <source>
        <dbReference type="SAM" id="Phobius"/>
    </source>
</evidence>
<evidence type="ECO:0000259" key="7">
    <source>
        <dbReference type="PROSITE" id="PS50850"/>
    </source>
</evidence>
<dbReference type="CDD" id="cd17324">
    <property type="entry name" value="MFS_NepI_like"/>
    <property type="match status" value="1"/>
</dbReference>
<evidence type="ECO:0000256" key="4">
    <source>
        <dbReference type="ARBA" id="ARBA00022989"/>
    </source>
</evidence>
<dbReference type="KEGG" id="mci:Mesci_0643"/>
<feature type="transmembrane region" description="Helical" evidence="6">
    <location>
        <begin position="115"/>
        <end position="134"/>
    </location>
</feature>
<dbReference type="eggNOG" id="COG2814">
    <property type="taxonomic scope" value="Bacteria"/>
</dbReference>
<name>E8TDN5_MESCW</name>
<dbReference type="AlphaFoldDB" id="E8TDN5"/>
<proteinExistence type="predicted"/>
<dbReference type="GO" id="GO:0022857">
    <property type="term" value="F:transmembrane transporter activity"/>
    <property type="evidence" value="ECO:0007669"/>
    <property type="project" value="InterPro"/>
</dbReference>
<protein>
    <submittedName>
        <fullName evidence="8">Major facilitator superfamily MFS_1</fullName>
    </submittedName>
</protein>
<dbReference type="EMBL" id="CP002447">
    <property type="protein sequence ID" value="ADV09814.1"/>
    <property type="molecule type" value="Genomic_DNA"/>
</dbReference>
<evidence type="ECO:0000313" key="9">
    <source>
        <dbReference type="Proteomes" id="UP000007471"/>
    </source>
</evidence>
<evidence type="ECO:0000256" key="3">
    <source>
        <dbReference type="ARBA" id="ARBA00022692"/>
    </source>
</evidence>
<comment type="subcellular location">
    <subcellularLocation>
        <location evidence="1">Cell membrane</location>
        <topology evidence="1">Multi-pass membrane protein</topology>
    </subcellularLocation>
</comment>
<dbReference type="Pfam" id="PF07690">
    <property type="entry name" value="MFS_1"/>
    <property type="match status" value="1"/>
</dbReference>
<keyword evidence="2" id="KW-1003">Cell membrane</keyword>
<evidence type="ECO:0000313" key="8">
    <source>
        <dbReference type="EMBL" id="ADV09814.1"/>
    </source>
</evidence>
<feature type="domain" description="Major facilitator superfamily (MFS) profile" evidence="7">
    <location>
        <begin position="19"/>
        <end position="390"/>
    </location>
</feature>
<feature type="transmembrane region" description="Helical" evidence="6">
    <location>
        <begin position="15"/>
        <end position="38"/>
    </location>
</feature>
<dbReference type="PROSITE" id="PS50850">
    <property type="entry name" value="MFS"/>
    <property type="match status" value="1"/>
</dbReference>
<feature type="transmembrane region" description="Helical" evidence="6">
    <location>
        <begin position="281"/>
        <end position="299"/>
    </location>
</feature>
<keyword evidence="3 6" id="KW-0812">Transmembrane</keyword>